<dbReference type="EMBL" id="FO681347">
    <property type="protein sequence ID" value="CCV63662.1"/>
    <property type="molecule type" value="Genomic_DNA"/>
</dbReference>
<dbReference type="STRING" id="1318466.BN85400850"/>
<dbReference type="KEGG" id="apal:BN85400850"/>
<gene>
    <name evidence="2" type="ORF">BN85400850</name>
</gene>
<dbReference type="AlphaFoldDB" id="U4KJQ7"/>
<dbReference type="HOGENOM" id="CLU_1168645_0_0_14"/>
<organism evidence="2 3">
    <name type="scientific">Alteracholeplasma palmae (strain ATCC 49389 / J233)</name>
    <name type="common">Acholeplasma palmae</name>
    <dbReference type="NCBI Taxonomy" id="1318466"/>
    <lineage>
        <taxon>Bacteria</taxon>
        <taxon>Bacillati</taxon>
        <taxon>Mycoplasmatota</taxon>
        <taxon>Mollicutes</taxon>
        <taxon>Acholeplasmatales</taxon>
        <taxon>Acholeplasmataceae</taxon>
        <taxon>Acholeplasma</taxon>
    </lineage>
</organism>
<keyword evidence="1" id="KW-0812">Transmembrane</keyword>
<dbReference type="RefSeq" id="WP_026654112.1">
    <property type="nucleotide sequence ID" value="NC_022538.1"/>
</dbReference>
<keyword evidence="3" id="KW-1185">Reference proteome</keyword>
<keyword evidence="1" id="KW-1133">Transmembrane helix</keyword>
<keyword evidence="1" id="KW-0472">Membrane</keyword>
<dbReference type="Proteomes" id="UP000032740">
    <property type="component" value="Chromosome"/>
</dbReference>
<feature type="transmembrane region" description="Helical" evidence="1">
    <location>
        <begin position="137"/>
        <end position="159"/>
    </location>
</feature>
<accession>U4KJQ7</accession>
<feature type="transmembrane region" description="Helical" evidence="1">
    <location>
        <begin position="81"/>
        <end position="100"/>
    </location>
</feature>
<feature type="transmembrane region" description="Helical" evidence="1">
    <location>
        <begin position="198"/>
        <end position="220"/>
    </location>
</feature>
<feature type="transmembrane region" description="Helical" evidence="1">
    <location>
        <begin position="7"/>
        <end position="24"/>
    </location>
</feature>
<name>U4KJQ7_ALTPJ</name>
<sequence>MNKWINILIMIVYFIVSIVGIKQIPYDERFMVLSSPFMIYIAMICVIWFNSIFFEKKFKLDLIISSLWLIVNILGFIINDYILYGCILLIIINAFVILNTKTNQTKDFIIKYHDFSVLGSSFFAFVGTSMFLESNQFLLYTIMTSMLLVISLLQIFLILQAGELVLGKLSLVKKLSIIIVGVLAYIPVMYSIKKNNGGITISLENMIYTLILLLYPMISIRMLKIKSKRKLILDYEG</sequence>
<feature type="transmembrane region" description="Helical" evidence="1">
    <location>
        <begin position="30"/>
        <end position="49"/>
    </location>
</feature>
<reference evidence="2 3" key="1">
    <citation type="journal article" date="2013" name="J. Mol. Microbiol. Biotechnol.">
        <title>Analysis of the Complete Genomes of Acholeplasma brassicae , A. palmae and A. laidlawii and Their Comparison to the Obligate Parasites from ' Candidatus Phytoplasma'.</title>
        <authorList>
            <person name="Kube M."/>
            <person name="Siewert C."/>
            <person name="Migdoll A.M."/>
            <person name="Duduk B."/>
            <person name="Holz S."/>
            <person name="Rabus R."/>
            <person name="Seemuller E."/>
            <person name="Mitrovic J."/>
            <person name="Muller I."/>
            <person name="Buttner C."/>
            <person name="Reinhardt R."/>
        </authorList>
    </citation>
    <scope>NUCLEOTIDE SEQUENCE [LARGE SCALE GENOMIC DNA]</scope>
    <source>
        <strain evidence="2 3">J233</strain>
    </source>
</reference>
<protein>
    <submittedName>
        <fullName evidence="2">Uncharacterized protein</fullName>
    </submittedName>
</protein>
<evidence type="ECO:0000313" key="2">
    <source>
        <dbReference type="EMBL" id="CCV63662.1"/>
    </source>
</evidence>
<evidence type="ECO:0000256" key="1">
    <source>
        <dbReference type="SAM" id="Phobius"/>
    </source>
</evidence>
<proteinExistence type="predicted"/>
<evidence type="ECO:0000313" key="3">
    <source>
        <dbReference type="Proteomes" id="UP000032740"/>
    </source>
</evidence>
<feature type="transmembrane region" description="Helical" evidence="1">
    <location>
        <begin position="112"/>
        <end position="131"/>
    </location>
</feature>
<feature type="transmembrane region" description="Helical" evidence="1">
    <location>
        <begin position="171"/>
        <end position="192"/>
    </location>
</feature>